<dbReference type="RefSeq" id="WP_185629496.1">
    <property type="nucleotide sequence ID" value="NZ_JAARZT010000020.1"/>
</dbReference>
<organism evidence="1 2">
    <name type="scientific">Listeria booriae</name>
    <dbReference type="NCBI Taxonomy" id="1552123"/>
    <lineage>
        <taxon>Bacteria</taxon>
        <taxon>Bacillati</taxon>
        <taxon>Bacillota</taxon>
        <taxon>Bacilli</taxon>
        <taxon>Bacillales</taxon>
        <taxon>Listeriaceae</taxon>
        <taxon>Listeria</taxon>
    </lineage>
</organism>
<comment type="caution">
    <text evidence="1">The sequence shown here is derived from an EMBL/GenBank/DDBJ whole genome shotgun (WGS) entry which is preliminary data.</text>
</comment>
<evidence type="ECO:0000313" key="2">
    <source>
        <dbReference type="Proteomes" id="UP000543005"/>
    </source>
</evidence>
<dbReference type="AlphaFoldDB" id="A0A842GAU7"/>
<reference evidence="1 2" key="1">
    <citation type="submission" date="2020-03" db="EMBL/GenBank/DDBJ databases">
        <title>Soil Listeria distribution.</title>
        <authorList>
            <person name="Liao J."/>
            <person name="Wiedmann M."/>
        </authorList>
    </citation>
    <scope>NUCLEOTIDE SEQUENCE [LARGE SCALE GENOMIC DNA]</scope>
    <source>
        <strain evidence="1 2">FSL L7-0051</strain>
    </source>
</reference>
<evidence type="ECO:0000313" key="1">
    <source>
        <dbReference type="EMBL" id="MBC2293722.1"/>
    </source>
</evidence>
<sequence>MRSFEGLLDVAQNLTAAYKLNKEREDLVSKVGSKIKEAAACGKDRIHLCGDLQTRVIDMNLTPELANEGFKMMAFVDSIEISWAKK</sequence>
<dbReference type="Proteomes" id="UP000543005">
    <property type="component" value="Unassembled WGS sequence"/>
</dbReference>
<name>A0A842GAU7_9LIST</name>
<dbReference type="EMBL" id="JAARZT010000020">
    <property type="protein sequence ID" value="MBC2293722.1"/>
    <property type="molecule type" value="Genomic_DNA"/>
</dbReference>
<proteinExistence type="predicted"/>
<accession>A0A842GAU7</accession>
<gene>
    <name evidence="1" type="ORF">HCC36_10830</name>
</gene>
<protein>
    <submittedName>
        <fullName evidence="1">Uncharacterized protein</fullName>
    </submittedName>
</protein>